<feature type="transmembrane region" description="Helical" evidence="1">
    <location>
        <begin position="454"/>
        <end position="476"/>
    </location>
</feature>
<organism evidence="2">
    <name type="scientific">Mycobacterium triplex</name>
    <dbReference type="NCBI Taxonomy" id="47839"/>
    <lineage>
        <taxon>Bacteria</taxon>
        <taxon>Bacillati</taxon>
        <taxon>Actinomycetota</taxon>
        <taxon>Actinomycetes</taxon>
        <taxon>Mycobacteriales</taxon>
        <taxon>Mycobacteriaceae</taxon>
        <taxon>Mycobacterium</taxon>
        <taxon>Mycobacterium simiae complex</taxon>
    </lineage>
</organism>
<feature type="transmembrane region" description="Helical" evidence="1">
    <location>
        <begin position="271"/>
        <end position="290"/>
    </location>
</feature>
<proteinExistence type="predicted"/>
<feature type="transmembrane region" description="Helical" evidence="1">
    <location>
        <begin position="297"/>
        <end position="316"/>
    </location>
</feature>
<feature type="transmembrane region" description="Helical" evidence="1">
    <location>
        <begin position="214"/>
        <end position="241"/>
    </location>
</feature>
<feature type="transmembrane region" description="Helical" evidence="1">
    <location>
        <begin position="482"/>
        <end position="500"/>
    </location>
</feature>
<evidence type="ECO:0000256" key="1">
    <source>
        <dbReference type="SAM" id="Phobius"/>
    </source>
</evidence>
<dbReference type="EMBL" id="HG964447">
    <property type="protein sequence ID" value="CDO91309.1"/>
    <property type="molecule type" value="Genomic_DNA"/>
</dbReference>
<accession>A0A024K668</accession>
<feature type="transmembrane region" description="Helical" evidence="1">
    <location>
        <begin position="426"/>
        <end position="447"/>
    </location>
</feature>
<dbReference type="Proteomes" id="UP000028880">
    <property type="component" value="Unassembled WGS sequence"/>
</dbReference>
<sequence>MTPRRVRIRAVPDWTYVPLRRPAALLLGERLSQVWALRLLAALIRYTGGRRWIPLVFDHPAVPAQWAGRFGASVPPRIAWEAIAVLPVQGASVIEINPVGVDDVATVRRAAAGRRCRVTVVADNAQTCAAIAGDVDAVSVGDPDGPVVRLSGADLAPAVSALTDASTTVLARPSVLLEAGPGWFNRVIEAATPTSPVPSSRCSLAAGPRRWPDWFWASLTGLGLIVAGLGAGVVALGPVLLGYDRAYLGATVADLHRLNPHLVGFLQHDRITMAANMIGIGILYLGVAAAMRQGYRWARRVLLISGVVVFGSYFYFLGTGGFVEPLHTVVVVVLFPTLVMAVCRRATGAHWAPVVEGPEAQRRRALFGQLLMVGVGAGLTVAGVVISVVGFTSVFVPTDLGFMGTCAHHLQAADAHLLPFIAHDRAGFGGALIGAGLAVLLISTWGWRRGQRAVWWTLLLGCACATAPVLIVHFAIGYTDFMHLLPVYVLVAAASVALALSKSYLTARQDLESTNPVEGTARSRKGVAG</sequence>
<dbReference type="eggNOG" id="COG0167">
    <property type="taxonomic scope" value="Bacteria"/>
</dbReference>
<protein>
    <submittedName>
        <fullName evidence="2">Uncharacterized protein</fullName>
    </submittedName>
</protein>
<keyword evidence="1" id="KW-0812">Transmembrane</keyword>
<feature type="transmembrane region" description="Helical" evidence="1">
    <location>
        <begin position="370"/>
        <end position="395"/>
    </location>
</feature>
<reference evidence="2" key="2">
    <citation type="submission" date="2014-04" db="EMBL/GenBank/DDBJ databases">
        <authorList>
            <person name="Xu Y.W."/>
            <person name="Yang Q."/>
        </authorList>
    </citation>
    <scope>NUCLEOTIDE SEQUENCE</scope>
    <source>
        <strain evidence="2">DSM 44626</strain>
    </source>
</reference>
<keyword evidence="1" id="KW-1133">Transmembrane helix</keyword>
<feature type="transmembrane region" description="Helical" evidence="1">
    <location>
        <begin position="322"/>
        <end position="343"/>
    </location>
</feature>
<evidence type="ECO:0000313" key="2">
    <source>
        <dbReference type="EMBL" id="CDO91309.1"/>
    </source>
</evidence>
<dbReference type="HOGENOM" id="CLU_029421_0_0_11"/>
<gene>
    <name evidence="2" type="ORF">BN973_05716</name>
</gene>
<name>A0A024K668_9MYCO</name>
<dbReference type="AlphaFoldDB" id="A0A024K668"/>
<keyword evidence="1" id="KW-0472">Membrane</keyword>
<reference evidence="2" key="1">
    <citation type="journal article" date="2014" name="Genome Announc.">
        <title>Draft Genome Sequence of Mycobacterium triplex DSM 44626.</title>
        <authorList>
            <person name="Sassi M."/>
            <person name="Croce O."/>
            <person name="Robert C."/>
            <person name="Raoult D."/>
            <person name="Drancourt M."/>
        </authorList>
    </citation>
    <scope>NUCLEOTIDE SEQUENCE [LARGE SCALE GENOMIC DNA]</scope>
    <source>
        <strain evidence="2">DSM 44626</strain>
    </source>
</reference>
<dbReference type="STRING" id="47839.BN973_05716"/>